<dbReference type="InterPro" id="IPR054845">
    <property type="entry name" value="Exosporium_prot_C"/>
</dbReference>
<sequence>MGNVNDCTDVNDLKYSSSSCNAKLIKPRTLGECKNWPKYPRATKGPVVIKVPVVLSEFTVQIDFESVIKLEEPALEIKRIKKNVYLTQCKLIPKTDKLFIRGFIRKNIEYSTVQCADKNGINGEIKHTTVKVPFECVTRVPFMIYPKFDPRMPQSEIEMFDPELLGRKATEQDFQDFEIFNEEVRCELVYAKICEEDIEEDQTAIKDSPDEHTFQILTEKVVLYLKLKLLQDQQVKVSGYDAVDSDMQEGDFVKEFNPFEDIDEVNKE</sequence>
<dbReference type="RefSeq" id="WP_207669288.1">
    <property type="nucleotide sequence ID" value="NZ_SOAZ01000007.1"/>
</dbReference>
<gene>
    <name evidence="2" type="ORF">EDD71_10719</name>
</gene>
<organism evidence="2 3">
    <name type="scientific">Fonticella tunisiensis</name>
    <dbReference type="NCBI Taxonomy" id="1096341"/>
    <lineage>
        <taxon>Bacteria</taxon>
        <taxon>Bacillati</taxon>
        <taxon>Bacillota</taxon>
        <taxon>Clostridia</taxon>
        <taxon>Eubacteriales</taxon>
        <taxon>Clostridiaceae</taxon>
        <taxon>Fonticella</taxon>
    </lineage>
</organism>
<comment type="caution">
    <text evidence="2">The sequence shown here is derived from an EMBL/GenBank/DDBJ whole genome shotgun (WGS) entry which is preliminary data.</text>
</comment>
<proteinExistence type="predicted"/>
<keyword evidence="3" id="KW-1185">Reference proteome</keyword>
<protein>
    <recommendedName>
        <fullName evidence="1">DUF7852 domain-containing protein</fullName>
    </recommendedName>
</protein>
<feature type="domain" description="DUF7852" evidence="1">
    <location>
        <begin position="45"/>
        <end position="117"/>
    </location>
</feature>
<name>A0A4R7KRH0_9CLOT</name>
<dbReference type="InterPro" id="IPR057174">
    <property type="entry name" value="DUF7852"/>
</dbReference>
<dbReference type="Proteomes" id="UP000295325">
    <property type="component" value="Unassembled WGS sequence"/>
</dbReference>
<accession>A0A4R7KRH0</accession>
<reference evidence="2 3" key="1">
    <citation type="submission" date="2019-03" db="EMBL/GenBank/DDBJ databases">
        <title>Genomic Encyclopedia of Type Strains, Phase IV (KMG-IV): sequencing the most valuable type-strain genomes for metagenomic binning, comparative biology and taxonomic classification.</title>
        <authorList>
            <person name="Goeker M."/>
        </authorList>
    </citation>
    <scope>NUCLEOTIDE SEQUENCE [LARGE SCALE GENOMIC DNA]</scope>
    <source>
        <strain evidence="2 3">DSM 24455</strain>
    </source>
</reference>
<evidence type="ECO:0000313" key="3">
    <source>
        <dbReference type="Proteomes" id="UP000295325"/>
    </source>
</evidence>
<dbReference type="EMBL" id="SOAZ01000007">
    <property type="protein sequence ID" value="TDT61294.1"/>
    <property type="molecule type" value="Genomic_DNA"/>
</dbReference>
<dbReference type="Pfam" id="PF25250">
    <property type="entry name" value="DUF7852"/>
    <property type="match status" value="1"/>
</dbReference>
<dbReference type="NCBIfam" id="NF045794">
    <property type="entry name" value="CsxC_fam"/>
    <property type="match status" value="1"/>
</dbReference>
<evidence type="ECO:0000313" key="2">
    <source>
        <dbReference type="EMBL" id="TDT61294.1"/>
    </source>
</evidence>
<dbReference type="AlphaFoldDB" id="A0A4R7KRH0"/>
<evidence type="ECO:0000259" key="1">
    <source>
        <dbReference type="Pfam" id="PF25250"/>
    </source>
</evidence>